<protein>
    <submittedName>
        <fullName evidence="2">DUF427 domain-containing protein</fullName>
    </submittedName>
</protein>
<reference evidence="2 3" key="1">
    <citation type="submission" date="2019-09" db="EMBL/GenBank/DDBJ databases">
        <title>YIM 132180 draft genome.</title>
        <authorList>
            <person name="Zhang K."/>
        </authorList>
    </citation>
    <scope>NUCLEOTIDE SEQUENCE [LARGE SCALE GENOMIC DNA]</scope>
    <source>
        <strain evidence="2 3">YIM 132180</strain>
    </source>
</reference>
<proteinExistence type="predicted"/>
<dbReference type="Proteomes" id="UP000432089">
    <property type="component" value="Unassembled WGS sequence"/>
</dbReference>
<dbReference type="PANTHER" id="PTHR34310">
    <property type="entry name" value="DUF427 DOMAIN PROTEIN (AFU_ORTHOLOGUE AFUA_3G02220)"/>
    <property type="match status" value="1"/>
</dbReference>
<dbReference type="InterPro" id="IPR007361">
    <property type="entry name" value="DUF427"/>
</dbReference>
<feature type="domain" description="DUF427" evidence="1">
    <location>
        <begin position="19"/>
        <end position="111"/>
    </location>
</feature>
<evidence type="ECO:0000313" key="3">
    <source>
        <dbReference type="Proteomes" id="UP000432089"/>
    </source>
</evidence>
<dbReference type="InterPro" id="IPR038694">
    <property type="entry name" value="DUF427_sf"/>
</dbReference>
<dbReference type="Pfam" id="PF04248">
    <property type="entry name" value="NTP_transf_9"/>
    <property type="match status" value="1"/>
</dbReference>
<organism evidence="2 3">
    <name type="scientific">Plantimonas leprariae</name>
    <dbReference type="NCBI Taxonomy" id="2615207"/>
    <lineage>
        <taxon>Bacteria</taxon>
        <taxon>Pseudomonadati</taxon>
        <taxon>Pseudomonadota</taxon>
        <taxon>Alphaproteobacteria</taxon>
        <taxon>Hyphomicrobiales</taxon>
        <taxon>Aurantimonadaceae</taxon>
        <taxon>Plantimonas</taxon>
    </lineage>
</organism>
<accession>A0A7V7PMA8</accession>
<dbReference type="Gene3D" id="2.170.150.40">
    <property type="entry name" value="Domain of unknown function (DUF427)"/>
    <property type="match status" value="1"/>
</dbReference>
<gene>
    <name evidence="2" type="ORF">F6X38_17490</name>
</gene>
<evidence type="ECO:0000259" key="1">
    <source>
        <dbReference type="Pfam" id="PF04248"/>
    </source>
</evidence>
<sequence length="118" mass="13282">MSAAEQKPYITIERETRPVNVMMNDNIVATTKEALILKEGDYPPVYYIPKDHVAMEFFLPTDKRTTCPHKGEARYWTISGQGRALENAAWAYDDPHAAVSAIAGHVAFYPDKLRIEVG</sequence>
<evidence type="ECO:0000313" key="2">
    <source>
        <dbReference type="EMBL" id="KAB0677773.1"/>
    </source>
</evidence>
<comment type="caution">
    <text evidence="2">The sequence shown here is derived from an EMBL/GenBank/DDBJ whole genome shotgun (WGS) entry which is preliminary data.</text>
</comment>
<dbReference type="AlphaFoldDB" id="A0A7V7PMA8"/>
<dbReference type="RefSeq" id="WP_150971889.1">
    <property type="nucleotide sequence ID" value="NZ_VZDO01000015.1"/>
</dbReference>
<dbReference type="EMBL" id="VZDO01000015">
    <property type="protein sequence ID" value="KAB0677773.1"/>
    <property type="molecule type" value="Genomic_DNA"/>
</dbReference>
<keyword evidence="3" id="KW-1185">Reference proteome</keyword>
<name>A0A7V7PMA8_9HYPH</name>
<dbReference type="PANTHER" id="PTHR34310:SF9">
    <property type="entry name" value="BLR5716 PROTEIN"/>
    <property type="match status" value="1"/>
</dbReference>